<keyword evidence="14" id="KW-0511">Multifunctional enzyme</keyword>
<dbReference type="GO" id="GO:0004321">
    <property type="term" value="F:fatty-acyl-CoA synthase activity"/>
    <property type="evidence" value="ECO:0007669"/>
    <property type="project" value="UniProtKB-EC"/>
</dbReference>
<feature type="compositionally biased region" description="Low complexity" evidence="21">
    <location>
        <begin position="107"/>
        <end position="125"/>
    </location>
</feature>
<evidence type="ECO:0000256" key="17">
    <source>
        <dbReference type="PIRNR" id="PIRNR000454"/>
    </source>
</evidence>
<dbReference type="Gene3D" id="6.10.140.1410">
    <property type="match status" value="1"/>
</dbReference>
<dbReference type="GO" id="GO:0008897">
    <property type="term" value="F:holo-[acyl-carrier-protein] synthase activity"/>
    <property type="evidence" value="ECO:0007669"/>
    <property type="project" value="InterPro"/>
</dbReference>
<dbReference type="EC" id="2.3.1.41" evidence="4"/>
<evidence type="ECO:0000256" key="9">
    <source>
        <dbReference type="ARBA" id="ARBA00022832"/>
    </source>
</evidence>
<dbReference type="Gene3D" id="3.30.70.2490">
    <property type="match status" value="1"/>
</dbReference>
<dbReference type="OrthoDB" id="4251012at2759"/>
<dbReference type="InterPro" id="IPR009081">
    <property type="entry name" value="PP-bd_ACP"/>
</dbReference>
<dbReference type="InterPro" id="IPR026025">
    <property type="entry name" value="FAS_alpha_yeast"/>
</dbReference>
<dbReference type="GO" id="GO:0004316">
    <property type="term" value="F:3-oxoacyl-[acyl-carrier-protein] reductase (NADPH) activity"/>
    <property type="evidence" value="ECO:0007669"/>
    <property type="project" value="UniProtKB-EC"/>
</dbReference>
<dbReference type="RefSeq" id="XP_025546094.1">
    <property type="nucleotide sequence ID" value="XM_025696045.1"/>
</dbReference>
<dbReference type="GO" id="GO:0004315">
    <property type="term" value="F:3-oxoacyl-[acyl-carrier-protein] synthase activity"/>
    <property type="evidence" value="ECO:0007669"/>
    <property type="project" value="UniProtKB-EC"/>
</dbReference>
<evidence type="ECO:0000259" key="23">
    <source>
        <dbReference type="PROSITE" id="PS52004"/>
    </source>
</evidence>
<keyword evidence="6 17" id="KW-0596">Phosphopantetheine</keyword>
<comment type="similarity">
    <text evidence="1 17">Belongs to the thiolase-like superfamily. Fungal fatty acid synthetase subunit alpha family.</text>
</comment>
<keyword evidence="13" id="KW-0275">Fatty acid biosynthesis</keyword>
<evidence type="ECO:0000256" key="6">
    <source>
        <dbReference type="ARBA" id="ARBA00022450"/>
    </source>
</evidence>
<feature type="region of interest" description="Disordered" evidence="21">
    <location>
        <begin position="107"/>
        <end position="154"/>
    </location>
</feature>
<dbReference type="EC" id="1.1.1.100" evidence="3"/>
<dbReference type="Gene3D" id="6.10.250.1930">
    <property type="match status" value="1"/>
</dbReference>
<evidence type="ECO:0000259" key="22">
    <source>
        <dbReference type="PROSITE" id="PS50075"/>
    </source>
</evidence>
<dbReference type="InterPro" id="IPR016035">
    <property type="entry name" value="Acyl_Trfase/lysoPLipase"/>
</dbReference>
<keyword evidence="12" id="KW-0443">Lipid metabolism</keyword>
<dbReference type="VEuPathDB" id="FungiDB:BO97DRAFT_409348"/>
<feature type="coiled-coil region" evidence="20">
    <location>
        <begin position="850"/>
        <end position="877"/>
    </location>
</feature>
<dbReference type="PANTHER" id="PTHR10982">
    <property type="entry name" value="MALONYL COA-ACYL CARRIER PROTEIN TRANSACYLASE"/>
    <property type="match status" value="1"/>
</dbReference>
<feature type="compositionally biased region" description="Low complexity" evidence="21">
    <location>
        <begin position="135"/>
        <end position="154"/>
    </location>
</feature>
<dbReference type="GeneID" id="37200334"/>
<evidence type="ECO:0000256" key="16">
    <source>
        <dbReference type="ARBA" id="ARBA00048508"/>
    </source>
</evidence>
<dbReference type="PROSITE" id="PS52004">
    <property type="entry name" value="KS3_2"/>
    <property type="match status" value="1"/>
</dbReference>
<dbReference type="Gene3D" id="3.90.25.70">
    <property type="match status" value="1"/>
</dbReference>
<dbReference type="Pfam" id="PF00109">
    <property type="entry name" value="ketoacyl-synt"/>
    <property type="match status" value="1"/>
</dbReference>
<dbReference type="InterPro" id="IPR040899">
    <property type="entry name" value="Fas_alpha_ACP"/>
</dbReference>
<dbReference type="InterPro" id="IPR047224">
    <property type="entry name" value="FAS_alpha_su_C"/>
</dbReference>
<organism evidence="24 25">
    <name type="scientific">Aspergillus homomorphus (strain CBS 101889)</name>
    <dbReference type="NCBI Taxonomy" id="1450537"/>
    <lineage>
        <taxon>Eukaryota</taxon>
        <taxon>Fungi</taxon>
        <taxon>Dikarya</taxon>
        <taxon>Ascomycota</taxon>
        <taxon>Pezizomycotina</taxon>
        <taxon>Eurotiomycetes</taxon>
        <taxon>Eurotiomycetidae</taxon>
        <taxon>Eurotiales</taxon>
        <taxon>Aspergillaceae</taxon>
        <taxon>Aspergillus</taxon>
        <taxon>Aspergillus subgen. Circumdati</taxon>
    </lineage>
</organism>
<evidence type="ECO:0000256" key="10">
    <source>
        <dbReference type="ARBA" id="ARBA00022857"/>
    </source>
</evidence>
<dbReference type="EMBL" id="KZ824346">
    <property type="protein sequence ID" value="RAL06940.1"/>
    <property type="molecule type" value="Genomic_DNA"/>
</dbReference>
<dbReference type="InterPro" id="IPR041550">
    <property type="entry name" value="FASI_helical"/>
</dbReference>
<dbReference type="InterPro" id="IPR014030">
    <property type="entry name" value="Ketoacyl_synth_N"/>
</dbReference>
<dbReference type="GO" id="GO:0044550">
    <property type="term" value="P:secondary metabolite biosynthetic process"/>
    <property type="evidence" value="ECO:0007669"/>
    <property type="project" value="UniProtKB-ARBA"/>
</dbReference>
<reference evidence="24 25" key="1">
    <citation type="submission" date="2018-02" db="EMBL/GenBank/DDBJ databases">
        <title>The genomes of Aspergillus section Nigri reveals drivers in fungal speciation.</title>
        <authorList>
            <consortium name="DOE Joint Genome Institute"/>
            <person name="Vesth T.C."/>
            <person name="Nybo J."/>
            <person name="Theobald S."/>
            <person name="Brandl J."/>
            <person name="Frisvad J.C."/>
            <person name="Nielsen K.F."/>
            <person name="Lyhne E.K."/>
            <person name="Kogle M.E."/>
            <person name="Kuo A."/>
            <person name="Riley R."/>
            <person name="Clum A."/>
            <person name="Nolan M."/>
            <person name="Lipzen A."/>
            <person name="Salamov A."/>
            <person name="Henrissat B."/>
            <person name="Wiebenga A."/>
            <person name="De vries R.P."/>
            <person name="Grigoriev I.V."/>
            <person name="Mortensen U.H."/>
            <person name="Andersen M.R."/>
            <person name="Baker S.E."/>
        </authorList>
    </citation>
    <scope>NUCLEOTIDE SEQUENCE [LARGE SCALE GENOMIC DNA]</scope>
    <source>
        <strain evidence="24 25">CBS 101889</strain>
    </source>
</reference>
<evidence type="ECO:0000313" key="24">
    <source>
        <dbReference type="EMBL" id="RAL06940.1"/>
    </source>
</evidence>
<dbReference type="FunFam" id="3.90.25.70:FF:000001">
    <property type="entry name" value="Fatty acid synthase subunit alpha"/>
    <property type="match status" value="1"/>
</dbReference>
<dbReference type="GO" id="GO:0004312">
    <property type="term" value="F:fatty acid synthase activity"/>
    <property type="evidence" value="ECO:0007669"/>
    <property type="project" value="InterPro"/>
</dbReference>
<dbReference type="SUPFAM" id="SSF51735">
    <property type="entry name" value="NAD(P)-binding Rossmann-fold domains"/>
    <property type="match status" value="1"/>
</dbReference>
<keyword evidence="7" id="KW-0597">Phosphoprotein</keyword>
<dbReference type="PROSITE" id="PS50075">
    <property type="entry name" value="CARRIER"/>
    <property type="match status" value="1"/>
</dbReference>
<keyword evidence="8 17" id="KW-0808">Transferase</keyword>
<dbReference type="Gene3D" id="3.40.47.10">
    <property type="match status" value="1"/>
</dbReference>
<protein>
    <recommendedName>
        <fullName evidence="5">Fatty acid synthase subunit alpha</fullName>
        <ecNumber evidence="3">1.1.1.100</ecNumber>
        <ecNumber evidence="4">2.3.1.41</ecNumber>
        <ecNumber evidence="2">2.3.1.86</ecNumber>
    </recommendedName>
</protein>
<dbReference type="InterPro" id="IPR036291">
    <property type="entry name" value="NAD(P)-bd_dom_sf"/>
</dbReference>
<feature type="active site" description="For beta-ketoacyl synthase activity" evidence="18">
    <location>
        <position position="1221"/>
    </location>
</feature>
<evidence type="ECO:0000256" key="7">
    <source>
        <dbReference type="ARBA" id="ARBA00022553"/>
    </source>
</evidence>
<dbReference type="STRING" id="1450537.A0A395HGQ9"/>
<keyword evidence="25" id="KW-1185">Reference proteome</keyword>
<proteinExistence type="inferred from homology"/>
<dbReference type="Pfam" id="PF18314">
    <property type="entry name" value="FAS_I_H"/>
    <property type="match status" value="1"/>
</dbReference>
<evidence type="ECO:0000256" key="2">
    <source>
        <dbReference type="ARBA" id="ARBA00012878"/>
    </source>
</evidence>
<accession>A0A395HGQ9</accession>
<keyword evidence="10" id="KW-0521">NADP</keyword>
<sequence>MAAMDYDDAQRKLAYTLLLELMSYQFASPVRWIETQDVVLSQYRAERIVEIGPAATLTNMMAQTVQSKFLHRDRASLLKRQLLASEKHGKEIYYEYDGALPASIPTATSTSTSTSTSTATAAATPAPAPAPAPATAPTTTKPSALAPEAATPTPAPAALVPEAAIDDQPPRAFEVIRTLLSRVLKIAVTDIVGTQSIKSLAGGRSTLENEIIGDLNSEFGSLPDRAEDLTVTDLSDVLQKAFTGQMRKVMLKMLHAMFASKMPGQFTVATTRAYLQSRWGLGSGRQDSILLLAIAQQPASRISEEPEAKAFFDGLVQVYATEQGLTLGGTTGAGAEESAGGHAMMLDHKTLEALTGGQQELSKALLKLYSKHLEIDLDQDRRALDDLQVTVEKDLRAALDQIHQELGEDFTSGVQPQFSAKKARRFDSAWSWALQDLLHLYYEVSRTDGKDADLQLATQRCEHIQDAADPRLLDVLQHIVGKFEEQPLLASLFTGLAERCRESLHRGPKYLARPDSRGPCTTITAAGEISYTEQERPVPAPLAELVSLPGTEPPLEPYLHLKERTGSSWRYSPDLTEQYRAVLEQATTSGESFVGRAVLLTGAGVGSIGAEVLKGLLSGGARVIVTTSRFSSSVVRKYQDLYTQFGARESELVVVPFNQASSQDVAALIDYIYGPNGLHWDLDHILPFAAIPENGRTIEKIDPHAELAHRTMMTNTLRLLGAVKTHKEAQGSRTRPTQVILPLSPNHGTFGGDGLYSESKLGLEALFNRWHSEDWSDYLSVCGAVIGWTRGTGLMSGNNLVAEGIERLGCRTFSQQEMAQCLLCLMFNPISSLCEEAPLYADLAGRMGAVQDLRQKVQELRLEINETAQTRKALLEELDMEAQCSSDIPPTPTAVSETSAPKPVPKAHVRLDFPEVLDYHRDIKPLTADLQGMVDLERVVVVTGFAELGPWGNARTRWEMEAYGEFSLEGCVEMAWLMGLIRYENGTTPGWVDAKTNEPVFDHQIKQKYEEHMLAHSGIRLIEPDLFGGYDPERKQMLHEVLIQEDFPPLEVPEATAQQLKLEHGDKVHIALEPGTDQYRAVLKKGAKLLVPKAMRFDRLVAGQIPTGWDAKKYGISDDLISQVDTVALYTLVCSIESLLSSGITDPYEIYRYIHISEAGNCIGSGIGGFNSLQQMYRARYQERDVQKDILQESFVNTIGAWVNMLLMSSAGPMRTPVGACATAIESVELGYDTLVSGKAQFCFVGGGDDFGEELSYEFANMKATSNAVDEFEQGRDASEMSRPAASTRNGFMESHGCGVQILTTAKLALQMGLPVRGVVAFVETSSDKASRSVPAPGKGILSKARESQTSSRIASPLLKLSNRRKRLDFRKKQIDFAREAALEDLQLEVASLDSSEDVESYVRERTSQIEAEARKDFKNAQYHLGNAFWANDPTIAPLRGALAVWGLGVDDLDVASFHGTSTKLNEKNECSVIQTQLSHLGRSKGNVILGVFQKYLTGHPKGAAGAWMLNGALQILNTGIVPGNRNLDNVDVELQKNEQIAFLNRSLETTGPAGLRAISVTSFGFGQKGAQTIVVHPKYLFATVTEQEYQAYVDKRAQRQKKADAFFYRGLAANSLFELKTATPWAPQKELETLLDPTVRF</sequence>
<dbReference type="PROSITE" id="PS00606">
    <property type="entry name" value="KS3_1"/>
    <property type="match status" value="1"/>
</dbReference>
<dbReference type="SUPFAM" id="SSF53901">
    <property type="entry name" value="Thiolase-like"/>
    <property type="match status" value="2"/>
</dbReference>
<dbReference type="GO" id="GO:0042759">
    <property type="term" value="P:long-chain fatty acid biosynthetic process"/>
    <property type="evidence" value="ECO:0007669"/>
    <property type="project" value="UniProtKB-UniRule"/>
</dbReference>
<keyword evidence="11" id="KW-0560">Oxidoreductase</keyword>
<dbReference type="InterPro" id="IPR016039">
    <property type="entry name" value="Thiolase-like"/>
</dbReference>
<evidence type="ECO:0000256" key="20">
    <source>
        <dbReference type="SAM" id="Coils"/>
    </source>
</evidence>
<evidence type="ECO:0000256" key="15">
    <source>
        <dbReference type="ARBA" id="ARBA00048237"/>
    </source>
</evidence>
<dbReference type="Proteomes" id="UP000248961">
    <property type="component" value="Unassembled WGS sequence"/>
</dbReference>
<dbReference type="InterPro" id="IPR018201">
    <property type="entry name" value="Ketoacyl_synth_AS"/>
</dbReference>
<dbReference type="Gene3D" id="3.40.50.720">
    <property type="entry name" value="NAD(P)-binding Rossmann-like Domain"/>
    <property type="match status" value="2"/>
</dbReference>
<evidence type="ECO:0000256" key="8">
    <source>
        <dbReference type="ARBA" id="ARBA00022679"/>
    </source>
</evidence>
<keyword evidence="20" id="KW-0175">Coiled coil</keyword>
<dbReference type="GO" id="GO:0005835">
    <property type="term" value="C:fatty acid synthase complex"/>
    <property type="evidence" value="ECO:0007669"/>
    <property type="project" value="InterPro"/>
</dbReference>
<evidence type="ECO:0000256" key="5">
    <source>
        <dbReference type="ARBA" id="ARBA00014008"/>
    </source>
</evidence>
<dbReference type="CDD" id="cd00828">
    <property type="entry name" value="elong_cond_enzymes"/>
    <property type="match status" value="1"/>
</dbReference>
<dbReference type="Pfam" id="PF02801">
    <property type="entry name" value="Ketoacyl-synt_C"/>
    <property type="match status" value="1"/>
</dbReference>
<evidence type="ECO:0000256" key="13">
    <source>
        <dbReference type="ARBA" id="ARBA00023160"/>
    </source>
</evidence>
<feature type="domain" description="Carrier" evidence="22">
    <location>
        <begin position="170"/>
        <end position="245"/>
    </location>
</feature>
<evidence type="ECO:0000256" key="19">
    <source>
        <dbReference type="PIRSR" id="PIRSR000454-4"/>
    </source>
</evidence>
<gene>
    <name evidence="24" type="ORF">BO97DRAFT_409348</name>
</gene>
<dbReference type="PANTHER" id="PTHR10982:SF21">
    <property type="entry name" value="FATTY ACID SYNTHASE SUBUNIT BETA"/>
    <property type="match status" value="1"/>
</dbReference>
<dbReference type="PIRSF" id="PIRSF000454">
    <property type="entry name" value="FAS_yeast_alpha"/>
    <property type="match status" value="1"/>
</dbReference>
<comment type="catalytic activity">
    <reaction evidence="16">
        <text>a (3R)-hydroxyacyl-[ACP] + NADP(+) = a 3-oxoacyl-[ACP] + NADPH + H(+)</text>
        <dbReference type="Rhea" id="RHEA:17397"/>
        <dbReference type="Rhea" id="RHEA-COMP:9916"/>
        <dbReference type="Rhea" id="RHEA-COMP:9945"/>
        <dbReference type="ChEBI" id="CHEBI:15378"/>
        <dbReference type="ChEBI" id="CHEBI:57783"/>
        <dbReference type="ChEBI" id="CHEBI:58349"/>
        <dbReference type="ChEBI" id="CHEBI:78776"/>
        <dbReference type="ChEBI" id="CHEBI:78827"/>
        <dbReference type="EC" id="1.1.1.100"/>
    </reaction>
</comment>
<evidence type="ECO:0000256" key="14">
    <source>
        <dbReference type="ARBA" id="ARBA00023268"/>
    </source>
</evidence>
<evidence type="ECO:0000256" key="11">
    <source>
        <dbReference type="ARBA" id="ARBA00023002"/>
    </source>
</evidence>
<evidence type="ECO:0000256" key="3">
    <source>
        <dbReference type="ARBA" id="ARBA00012948"/>
    </source>
</evidence>
<evidence type="ECO:0000256" key="4">
    <source>
        <dbReference type="ARBA" id="ARBA00013191"/>
    </source>
</evidence>
<dbReference type="InterPro" id="IPR014031">
    <property type="entry name" value="Ketoacyl_synth_C"/>
</dbReference>
<evidence type="ECO:0000313" key="25">
    <source>
        <dbReference type="Proteomes" id="UP000248961"/>
    </source>
</evidence>
<feature type="domain" description="Ketosynthase family 3 (KS3)" evidence="23">
    <location>
        <begin position="1035"/>
        <end position="1577"/>
    </location>
</feature>
<dbReference type="FunFam" id="3.40.50.720:FF:000168">
    <property type="entry name" value="Fatty acid synthase subunit alpha"/>
    <property type="match status" value="1"/>
</dbReference>
<feature type="modified residue" description="O-(pantetheine 4'-phosphoryl)serine" evidence="19">
    <location>
        <position position="205"/>
    </location>
</feature>
<evidence type="ECO:0000256" key="21">
    <source>
        <dbReference type="SAM" id="MobiDB-lite"/>
    </source>
</evidence>
<keyword evidence="13" id="KW-0444">Lipid biosynthesis</keyword>
<name>A0A395HGQ9_ASPHC</name>
<comment type="catalytic activity">
    <reaction evidence="15">
        <text>acetyl-CoA + n malonyl-CoA + 2n NADPH + 4n H(+) = a long-chain-acyl-CoA + n CoA + n CO2 + 2n NADP(+).</text>
        <dbReference type="EC" id="2.3.1.86"/>
    </reaction>
</comment>
<evidence type="ECO:0000256" key="12">
    <source>
        <dbReference type="ARBA" id="ARBA00023098"/>
    </source>
</evidence>
<dbReference type="SUPFAM" id="SSF52151">
    <property type="entry name" value="FabD/lysophospholipase-like"/>
    <property type="match status" value="1"/>
</dbReference>
<dbReference type="EC" id="2.3.1.86" evidence="2"/>
<dbReference type="InterPro" id="IPR050830">
    <property type="entry name" value="Fungal_FAS"/>
</dbReference>
<evidence type="ECO:0000256" key="18">
    <source>
        <dbReference type="PIRSR" id="PIRSR000454-1"/>
    </source>
</evidence>
<dbReference type="Pfam" id="PF18325">
    <property type="entry name" value="Fas_alpha_ACP"/>
    <property type="match status" value="1"/>
</dbReference>
<evidence type="ECO:0000256" key="1">
    <source>
        <dbReference type="ARBA" id="ARBA00007485"/>
    </source>
</evidence>
<dbReference type="CDD" id="cd08950">
    <property type="entry name" value="KR_fFAS_SDR_c_like"/>
    <property type="match status" value="1"/>
</dbReference>
<dbReference type="FunFam" id="3.30.70.2490:FF:000001">
    <property type="entry name" value="Fatty acid synthase subunit alpha"/>
    <property type="match status" value="1"/>
</dbReference>
<dbReference type="InterPro" id="IPR020841">
    <property type="entry name" value="PKS_Beta-ketoAc_synthase_dom"/>
</dbReference>
<keyword evidence="9" id="KW-0276">Fatty acid metabolism</keyword>